<dbReference type="EMBL" id="GG680339">
    <property type="protein sequence ID" value="EER06805.1"/>
    <property type="molecule type" value="Genomic_DNA"/>
</dbReference>
<dbReference type="RefSeq" id="XP_002774989.1">
    <property type="nucleotide sequence ID" value="XM_002774943.1"/>
</dbReference>
<dbReference type="OrthoDB" id="421448at2759"/>
<name>C5L8U7_PERM5</name>
<comment type="catalytic activity">
    <reaction evidence="1">
        <text>ATP + H2O = ADP + phosphate + H(+)</text>
        <dbReference type="Rhea" id="RHEA:13065"/>
        <dbReference type="ChEBI" id="CHEBI:15377"/>
        <dbReference type="ChEBI" id="CHEBI:15378"/>
        <dbReference type="ChEBI" id="CHEBI:30616"/>
        <dbReference type="ChEBI" id="CHEBI:43474"/>
        <dbReference type="ChEBI" id="CHEBI:456216"/>
    </reaction>
</comment>
<dbReference type="InterPro" id="IPR043129">
    <property type="entry name" value="ATPase_NBD"/>
</dbReference>
<dbReference type="AlphaFoldDB" id="C5L8U7"/>
<evidence type="ECO:0000313" key="2">
    <source>
        <dbReference type="EMBL" id="EER06805.1"/>
    </source>
</evidence>
<dbReference type="SUPFAM" id="SSF53067">
    <property type="entry name" value="Actin-like ATPase domain"/>
    <property type="match status" value="1"/>
</dbReference>
<sequence length="160" mass="17648">METTAFSDLECKFDETDVIVMDTGSGLTKVGYSGYDVPVRVIPTVAFQGEFTRESMASPYAHDLGSFDDSLILETTSGSRASTAEAKDAKLYGKDAIHAFVESGGQQASAGERQIIRPVQRGEIIDKDHLEAFWEYTLRQIMRPSKRKLDGGVVTRQIHP</sequence>
<protein>
    <recommendedName>
        <fullName evidence="4">Actin</fullName>
    </recommendedName>
</protein>
<reference evidence="2 3" key="1">
    <citation type="submission" date="2008-07" db="EMBL/GenBank/DDBJ databases">
        <authorList>
            <person name="El-Sayed N."/>
            <person name="Caler E."/>
            <person name="Inman J."/>
            <person name="Amedeo P."/>
            <person name="Hass B."/>
            <person name="Wortman J."/>
        </authorList>
    </citation>
    <scope>NUCLEOTIDE SEQUENCE [LARGE SCALE GENOMIC DNA]</scope>
    <source>
        <strain evidence="3">ATCC 50983 / TXsc</strain>
    </source>
</reference>
<accession>C5L8U7</accession>
<gene>
    <name evidence="2" type="ORF">Pmar_PMAR002174</name>
</gene>
<proteinExistence type="predicted"/>
<dbReference type="InterPro" id="IPR004000">
    <property type="entry name" value="Actin"/>
</dbReference>
<evidence type="ECO:0008006" key="4">
    <source>
        <dbReference type="Google" id="ProtNLM"/>
    </source>
</evidence>
<evidence type="ECO:0000313" key="3">
    <source>
        <dbReference type="Proteomes" id="UP000007800"/>
    </source>
</evidence>
<evidence type="ECO:0000256" key="1">
    <source>
        <dbReference type="ARBA" id="ARBA00049360"/>
    </source>
</evidence>
<dbReference type="Gene3D" id="3.30.420.40">
    <property type="match status" value="1"/>
</dbReference>
<dbReference type="Proteomes" id="UP000007800">
    <property type="component" value="Unassembled WGS sequence"/>
</dbReference>
<dbReference type="InParanoid" id="C5L8U7"/>
<organism evidence="3">
    <name type="scientific">Perkinsus marinus (strain ATCC 50983 / TXsc)</name>
    <dbReference type="NCBI Taxonomy" id="423536"/>
    <lineage>
        <taxon>Eukaryota</taxon>
        <taxon>Sar</taxon>
        <taxon>Alveolata</taxon>
        <taxon>Perkinsozoa</taxon>
        <taxon>Perkinsea</taxon>
        <taxon>Perkinsida</taxon>
        <taxon>Perkinsidae</taxon>
        <taxon>Perkinsus</taxon>
    </lineage>
</organism>
<dbReference type="Pfam" id="PF00022">
    <property type="entry name" value="Actin"/>
    <property type="match status" value="1"/>
</dbReference>
<keyword evidence="3" id="KW-1185">Reference proteome</keyword>
<dbReference type="GeneID" id="9056832"/>